<organism evidence="2 3">
    <name type="scientific">Klenkia soli</name>
    <dbReference type="NCBI Taxonomy" id="1052260"/>
    <lineage>
        <taxon>Bacteria</taxon>
        <taxon>Bacillati</taxon>
        <taxon>Actinomycetota</taxon>
        <taxon>Actinomycetes</taxon>
        <taxon>Geodermatophilales</taxon>
        <taxon>Geodermatophilaceae</taxon>
        <taxon>Klenkia</taxon>
    </lineage>
</organism>
<dbReference type="EMBL" id="FNIR01000010">
    <property type="protein sequence ID" value="SDP11103.1"/>
    <property type="molecule type" value="Genomic_DNA"/>
</dbReference>
<sequence length="241" mass="26295">MTKVSQRWATLRDRYFDGPEPVELVRKYMSSDRTGPAFTGSLFNTWAGGGMVHPDVVTADDLIAVQMMSMRPYSKTIWRLLEGQRHAITAALSQVPLSATLWDEDDVVRDHLAAATVAWQTIRDVPGAGWVTAGKVMARKRPDLIPVYDTVVRKVIGGGAFWGPLHEWLRAPAPAGAVNNRALLQDIRARAGAAPHQLPDLRVFDVVLWMHGRGAGQVDETGEKDPLENDEANGLVGGGPA</sequence>
<dbReference type="AlphaFoldDB" id="A0A1H0Q162"/>
<evidence type="ECO:0000256" key="1">
    <source>
        <dbReference type="SAM" id="MobiDB-lite"/>
    </source>
</evidence>
<dbReference type="Pfam" id="PF19827">
    <property type="entry name" value="DUF6308"/>
    <property type="match status" value="1"/>
</dbReference>
<dbReference type="Proteomes" id="UP000199088">
    <property type="component" value="Unassembled WGS sequence"/>
</dbReference>
<dbReference type="RefSeq" id="WP_091246956.1">
    <property type="nucleotide sequence ID" value="NZ_FNIR01000010.1"/>
</dbReference>
<gene>
    <name evidence="2" type="ORF">SAMN05660199_03177</name>
</gene>
<proteinExistence type="predicted"/>
<evidence type="ECO:0000313" key="2">
    <source>
        <dbReference type="EMBL" id="SDP11103.1"/>
    </source>
</evidence>
<keyword evidence="3" id="KW-1185">Reference proteome</keyword>
<dbReference type="OrthoDB" id="5178186at2"/>
<evidence type="ECO:0000313" key="3">
    <source>
        <dbReference type="Proteomes" id="UP000199088"/>
    </source>
</evidence>
<reference evidence="3" key="1">
    <citation type="submission" date="2016-10" db="EMBL/GenBank/DDBJ databases">
        <authorList>
            <person name="Varghese N."/>
            <person name="Submissions S."/>
        </authorList>
    </citation>
    <scope>NUCLEOTIDE SEQUENCE [LARGE SCALE GENOMIC DNA]</scope>
    <source>
        <strain evidence="3">DSM 45843</strain>
    </source>
</reference>
<protein>
    <submittedName>
        <fullName evidence="2">Uncharacterized protein</fullName>
    </submittedName>
</protein>
<name>A0A1H0Q162_9ACTN</name>
<dbReference type="InterPro" id="IPR046275">
    <property type="entry name" value="DUF6308"/>
</dbReference>
<feature type="region of interest" description="Disordered" evidence="1">
    <location>
        <begin position="217"/>
        <end position="241"/>
    </location>
</feature>
<accession>A0A1H0Q162</accession>